<evidence type="ECO:0000256" key="2">
    <source>
        <dbReference type="ARBA" id="ARBA00022490"/>
    </source>
</evidence>
<dbReference type="AlphaFoldDB" id="A0A9W8A5V8"/>
<evidence type="ECO:0000256" key="1">
    <source>
        <dbReference type="ARBA" id="ARBA00004496"/>
    </source>
</evidence>
<proteinExistence type="inferred from homology"/>
<dbReference type="GO" id="GO:0005737">
    <property type="term" value="C:cytoplasm"/>
    <property type="evidence" value="ECO:0007669"/>
    <property type="project" value="UniProtKB-SubCell"/>
</dbReference>
<evidence type="ECO:0000256" key="4">
    <source>
        <dbReference type="ARBA" id="ARBA00022737"/>
    </source>
</evidence>
<dbReference type="Proteomes" id="UP001150538">
    <property type="component" value="Unassembled WGS sequence"/>
</dbReference>
<evidence type="ECO:0000256" key="3">
    <source>
        <dbReference type="ARBA" id="ARBA00022574"/>
    </source>
</evidence>
<evidence type="ECO:0000256" key="5">
    <source>
        <dbReference type="ARBA" id="ARBA00038145"/>
    </source>
</evidence>
<dbReference type="EMBL" id="JANBPU010000016">
    <property type="protein sequence ID" value="KAJ1920226.1"/>
    <property type="molecule type" value="Genomic_DNA"/>
</dbReference>
<dbReference type="PROSITE" id="PS00678">
    <property type="entry name" value="WD_REPEATS_1"/>
    <property type="match status" value="1"/>
</dbReference>
<comment type="caution">
    <text evidence="7">The sequence shown here is derived from an EMBL/GenBank/DDBJ whole genome shotgun (WGS) entry which is preliminary data.</text>
</comment>
<sequence length="149" mass="16954">MDKTARLWDCRSVDGQVRTYDLRKGQLTSDYIGSPVTSVCQSDDGKCLLVTTLDDCIRLFDRYDGSLLNSYRGHKNKNYRIQSRLNNSDEYIATGSEDGSIVIWDLLDANIQRRLHHHQNIVTSVIFHPKDQTRMASASADGSIVLWCK</sequence>
<dbReference type="InterPro" id="IPR001680">
    <property type="entry name" value="WD40_rpt"/>
</dbReference>
<keyword evidence="3 6" id="KW-0853">WD repeat</keyword>
<feature type="repeat" description="WD" evidence="6">
    <location>
        <begin position="115"/>
        <end position="149"/>
    </location>
</feature>
<evidence type="ECO:0000256" key="6">
    <source>
        <dbReference type="PROSITE-ProRule" id="PRU00221"/>
    </source>
</evidence>
<accession>A0A9W8A5V8</accession>
<feature type="repeat" description="WD" evidence="6">
    <location>
        <begin position="71"/>
        <end position="114"/>
    </location>
</feature>
<organism evidence="7 8">
    <name type="scientific">Mycoemilia scoparia</name>
    <dbReference type="NCBI Taxonomy" id="417184"/>
    <lineage>
        <taxon>Eukaryota</taxon>
        <taxon>Fungi</taxon>
        <taxon>Fungi incertae sedis</taxon>
        <taxon>Zoopagomycota</taxon>
        <taxon>Kickxellomycotina</taxon>
        <taxon>Kickxellomycetes</taxon>
        <taxon>Kickxellales</taxon>
        <taxon>Kickxellaceae</taxon>
        <taxon>Mycoemilia</taxon>
    </lineage>
</organism>
<dbReference type="GO" id="GO:0071013">
    <property type="term" value="C:catalytic step 2 spliceosome"/>
    <property type="evidence" value="ECO:0007669"/>
    <property type="project" value="TreeGrafter"/>
</dbReference>
<dbReference type="InterPro" id="IPR019775">
    <property type="entry name" value="WD40_repeat_CS"/>
</dbReference>
<dbReference type="SUPFAM" id="SSF50978">
    <property type="entry name" value="WD40 repeat-like"/>
    <property type="match status" value="1"/>
</dbReference>
<dbReference type="Pfam" id="PF00400">
    <property type="entry name" value="WD40"/>
    <property type="match status" value="3"/>
</dbReference>
<comment type="similarity">
    <text evidence="5">Belongs to the WD repeat MORG1 family.</text>
</comment>
<dbReference type="SMART" id="SM00320">
    <property type="entry name" value="WD40"/>
    <property type="match status" value="3"/>
</dbReference>
<evidence type="ECO:0000313" key="7">
    <source>
        <dbReference type="EMBL" id="KAJ1920226.1"/>
    </source>
</evidence>
<protein>
    <recommendedName>
        <fullName evidence="9">WD repeat domain-containing protein 83</fullName>
    </recommendedName>
</protein>
<dbReference type="PANTHER" id="PTHR22842">
    <property type="entry name" value="WD40 REPEAT PROTEIN"/>
    <property type="match status" value="1"/>
</dbReference>
<dbReference type="GO" id="GO:0000398">
    <property type="term" value="P:mRNA splicing, via spliceosome"/>
    <property type="evidence" value="ECO:0007669"/>
    <property type="project" value="TreeGrafter"/>
</dbReference>
<dbReference type="PANTHER" id="PTHR22842:SF3">
    <property type="entry name" value="WD REPEAT DOMAIN-CONTAINING PROTEIN 83"/>
    <property type="match status" value="1"/>
</dbReference>
<evidence type="ECO:0008006" key="9">
    <source>
        <dbReference type="Google" id="ProtNLM"/>
    </source>
</evidence>
<dbReference type="OrthoDB" id="1068471at2759"/>
<dbReference type="InterPro" id="IPR051980">
    <property type="entry name" value="WD_repeat_MORG1"/>
</dbReference>
<gene>
    <name evidence="7" type="ORF">H4219_001459</name>
</gene>
<keyword evidence="8" id="KW-1185">Reference proteome</keyword>
<comment type="subcellular location">
    <subcellularLocation>
        <location evidence="1">Cytoplasm</location>
    </subcellularLocation>
</comment>
<name>A0A9W8A5V8_9FUNG</name>
<dbReference type="InterPro" id="IPR036322">
    <property type="entry name" value="WD40_repeat_dom_sf"/>
</dbReference>
<dbReference type="PROSITE" id="PS50294">
    <property type="entry name" value="WD_REPEATS_REGION"/>
    <property type="match status" value="1"/>
</dbReference>
<reference evidence="7" key="1">
    <citation type="submission" date="2022-07" db="EMBL/GenBank/DDBJ databases">
        <title>Phylogenomic reconstructions and comparative analyses of Kickxellomycotina fungi.</title>
        <authorList>
            <person name="Reynolds N.K."/>
            <person name="Stajich J.E."/>
            <person name="Barry K."/>
            <person name="Grigoriev I.V."/>
            <person name="Crous P."/>
            <person name="Smith M.E."/>
        </authorList>
    </citation>
    <scope>NUCLEOTIDE SEQUENCE</scope>
    <source>
        <strain evidence="7">NBRC 100468</strain>
    </source>
</reference>
<evidence type="ECO:0000313" key="8">
    <source>
        <dbReference type="Proteomes" id="UP001150538"/>
    </source>
</evidence>
<dbReference type="InterPro" id="IPR015943">
    <property type="entry name" value="WD40/YVTN_repeat-like_dom_sf"/>
</dbReference>
<dbReference type="PROSITE" id="PS50082">
    <property type="entry name" value="WD_REPEATS_2"/>
    <property type="match status" value="2"/>
</dbReference>
<keyword evidence="4" id="KW-0677">Repeat</keyword>
<keyword evidence="2" id="KW-0963">Cytoplasm</keyword>
<dbReference type="Gene3D" id="2.130.10.10">
    <property type="entry name" value="YVTN repeat-like/Quinoprotein amine dehydrogenase"/>
    <property type="match status" value="2"/>
</dbReference>